<evidence type="ECO:0000256" key="6">
    <source>
        <dbReference type="ARBA" id="ARBA00023040"/>
    </source>
</evidence>
<dbReference type="Proteomes" id="UP000005204">
    <property type="component" value="Unassembled WGS sequence"/>
</dbReference>
<keyword evidence="17" id="KW-1185">Reference proteome</keyword>
<keyword evidence="3" id="KW-1003">Cell membrane</keyword>
<accession>Q8T6U9</accession>
<gene>
    <name evidence="16" type="primary">692603</name>
</gene>
<evidence type="ECO:0000259" key="14">
    <source>
        <dbReference type="PROSITE" id="PS50262"/>
    </source>
</evidence>
<evidence type="ECO:0000256" key="13">
    <source>
        <dbReference type="SAM" id="Phobius"/>
    </source>
</evidence>
<dbReference type="PRINTS" id="PR00237">
    <property type="entry name" value="GPCRRHODOPSN"/>
</dbReference>
<dbReference type="AlphaFoldDB" id="Q8T6U9"/>
<keyword evidence="7 13" id="KW-0472">Membrane</keyword>
<dbReference type="InterPro" id="IPR000276">
    <property type="entry name" value="GPCR_Rhodpsn"/>
</dbReference>
<dbReference type="GO" id="GO:0097003">
    <property type="term" value="F:adipokinetic hormone receptor activity"/>
    <property type="evidence" value="ECO:0007669"/>
    <property type="project" value="TreeGrafter"/>
</dbReference>
<name>Q8T6U9_BOMMO</name>
<dbReference type="GO" id="GO:0005886">
    <property type="term" value="C:plasma membrane"/>
    <property type="evidence" value="ECO:0007669"/>
    <property type="project" value="UniProtKB-SubCell"/>
</dbReference>
<dbReference type="KEGG" id="bmor:692603"/>
<feature type="transmembrane region" description="Helical" evidence="13">
    <location>
        <begin position="266"/>
        <end position="288"/>
    </location>
</feature>
<dbReference type="GO" id="GO:0032870">
    <property type="term" value="P:cellular response to hormone stimulus"/>
    <property type="evidence" value="ECO:0007669"/>
    <property type="project" value="TreeGrafter"/>
</dbReference>
<evidence type="ECO:0000256" key="7">
    <source>
        <dbReference type="ARBA" id="ARBA00023136"/>
    </source>
</evidence>
<keyword evidence="5 13" id="KW-1133">Transmembrane helix</keyword>
<dbReference type="PROSITE" id="PS50262">
    <property type="entry name" value="G_PROTEIN_RECEP_F1_2"/>
    <property type="match status" value="1"/>
</dbReference>
<keyword evidence="6 11" id="KW-0297">G-protein coupled receptor</keyword>
<organism evidence="15">
    <name type="scientific">Bombyx mori</name>
    <name type="common">Silk moth</name>
    <dbReference type="NCBI Taxonomy" id="7091"/>
    <lineage>
        <taxon>Eukaryota</taxon>
        <taxon>Metazoa</taxon>
        <taxon>Ecdysozoa</taxon>
        <taxon>Arthropoda</taxon>
        <taxon>Hexapoda</taxon>
        <taxon>Insecta</taxon>
        <taxon>Pterygota</taxon>
        <taxon>Neoptera</taxon>
        <taxon>Endopterygota</taxon>
        <taxon>Lepidoptera</taxon>
        <taxon>Glossata</taxon>
        <taxon>Ditrysia</taxon>
        <taxon>Bombycoidea</taxon>
        <taxon>Bombycidae</taxon>
        <taxon>Bombycinae</taxon>
        <taxon>Bombyx</taxon>
    </lineage>
</organism>
<evidence type="ECO:0000313" key="17">
    <source>
        <dbReference type="Proteomes" id="UP000005204"/>
    </source>
</evidence>
<sequence>MDIDEKVSGPGGASQKNWSHLLHVNNTYDELPLEMRFNYSHMVSMTVYSVLMVISATGNLTVLYQLVRRRRAKRASRLDILLMHLAVADLMVTFLMMPLEIAWAGTVQWFAGDLMCRVMMFTRTFGLYLSSFVLICIAVDRYYAILKPLNVTWEATVRRAIIVAWVCAGLASLPQSFIFHVEEHPEVKGYNQCVSYGSLPTEKHEFAYFLVNMILMYVIPLVSTLYCSCAALFEIIRRANTANDKMRRSGIGLLGRARARTLKMTVTIVLVFFTCWSPYYCYCLWYWIDKESIKNLDPALQKAMWLFSCTNSCANPIVYGVFNRNRWNWRAGKFQNGRCRSGSGRKGSRLPHGESTEISAATLSRARHSNGSDHNGRRDSSYANQNGPQKHWNTINNNHVTNGMV</sequence>
<protein>
    <submittedName>
        <fullName evidence="15">AKH receptor</fullName>
    </submittedName>
</protein>
<keyword evidence="9 11" id="KW-0675">Receptor</keyword>
<keyword evidence="8" id="KW-1015">Disulfide bond</keyword>
<proteinExistence type="evidence at transcript level"/>
<feature type="compositionally biased region" description="Polar residues" evidence="12">
    <location>
        <begin position="381"/>
        <end position="405"/>
    </location>
</feature>
<feature type="transmembrane region" description="Helical" evidence="13">
    <location>
        <begin position="119"/>
        <end position="139"/>
    </location>
</feature>
<dbReference type="GO" id="GO:0004930">
    <property type="term" value="F:G protein-coupled receptor activity"/>
    <property type="evidence" value="ECO:0007669"/>
    <property type="project" value="UniProtKB-KW"/>
</dbReference>
<evidence type="ECO:0000256" key="2">
    <source>
        <dbReference type="ARBA" id="ARBA00010663"/>
    </source>
</evidence>
<evidence type="ECO:0000256" key="3">
    <source>
        <dbReference type="ARBA" id="ARBA00022475"/>
    </source>
</evidence>
<keyword evidence="4 11" id="KW-0812">Transmembrane</keyword>
<evidence type="ECO:0000256" key="10">
    <source>
        <dbReference type="ARBA" id="ARBA00023224"/>
    </source>
</evidence>
<evidence type="ECO:0000313" key="15">
    <source>
        <dbReference type="EMBL" id="AAL95712.1"/>
    </source>
</evidence>
<dbReference type="PRINTS" id="PR00529">
    <property type="entry name" value="GNADOTRPHINR"/>
</dbReference>
<dbReference type="PROSITE" id="PS00237">
    <property type="entry name" value="G_PROTEIN_RECEP_F1_1"/>
    <property type="match status" value="1"/>
</dbReference>
<evidence type="ECO:0000256" key="9">
    <source>
        <dbReference type="ARBA" id="ARBA00023170"/>
    </source>
</evidence>
<evidence type="ECO:0000256" key="12">
    <source>
        <dbReference type="SAM" id="MobiDB-lite"/>
    </source>
</evidence>
<dbReference type="Gene3D" id="1.20.1070.10">
    <property type="entry name" value="Rhodopsin 7-helix transmembrane proteins"/>
    <property type="match status" value="1"/>
</dbReference>
<feature type="transmembrane region" description="Helical" evidence="13">
    <location>
        <begin position="160"/>
        <end position="181"/>
    </location>
</feature>
<feature type="region of interest" description="Disordered" evidence="12">
    <location>
        <begin position="361"/>
        <end position="405"/>
    </location>
</feature>
<evidence type="ECO:0000313" key="16">
    <source>
        <dbReference type="EnsemblMetazoa" id="NP_001037049.1"/>
    </source>
</evidence>
<dbReference type="SMR" id="Q8T6U9"/>
<dbReference type="PANTHER" id="PTHR24241">
    <property type="entry name" value="NEUROPEPTIDE RECEPTOR-RELATED G-PROTEIN COUPLED RECEPTOR"/>
    <property type="match status" value="1"/>
</dbReference>
<dbReference type="InterPro" id="IPR001658">
    <property type="entry name" value="GphnRH_fam_rcpt"/>
</dbReference>
<dbReference type="EnsemblMetazoa" id="NM_001043584.1">
    <property type="protein sequence ID" value="NP_001037049.1"/>
    <property type="gene ID" value="GeneID_692603"/>
</dbReference>
<reference evidence="16" key="3">
    <citation type="submission" date="2022-06" db="UniProtKB">
        <authorList>
            <consortium name="EnsemblMetazoa"/>
        </authorList>
    </citation>
    <scope>IDENTIFICATION</scope>
    <source>
        <strain evidence="16">p50T (Dazao)</strain>
    </source>
</reference>
<reference evidence="15" key="1">
    <citation type="journal article" date="2002" name="Proc. Natl. Acad. Sci. U.S.A.">
        <title>Molecular identification of the insect adipokinetic hormone receptors.</title>
        <authorList>
            <person name="Staubli F."/>
            <person name="Jorgensen T.J."/>
            <person name="Cazzamali G."/>
            <person name="Williamson M."/>
            <person name="Lenz C."/>
            <person name="Sondergaard L."/>
            <person name="Roepstorff P."/>
            <person name="Grimmelikhuijzen C.J."/>
        </authorList>
    </citation>
    <scope>NUCLEOTIDE SEQUENCE</scope>
</reference>
<feature type="compositionally biased region" description="Basic and acidic residues" evidence="12">
    <location>
        <begin position="370"/>
        <end position="380"/>
    </location>
</feature>
<evidence type="ECO:0000256" key="4">
    <source>
        <dbReference type="ARBA" id="ARBA00022692"/>
    </source>
</evidence>
<dbReference type="CDD" id="cd15382">
    <property type="entry name" value="7tmA_AKHR"/>
    <property type="match status" value="1"/>
</dbReference>
<feature type="transmembrane region" description="Helical" evidence="13">
    <location>
        <begin position="303"/>
        <end position="322"/>
    </location>
</feature>
<comment type="subcellular location">
    <subcellularLocation>
        <location evidence="1">Cell membrane</location>
        <topology evidence="1">Multi-pass membrane protein</topology>
    </subcellularLocation>
</comment>
<dbReference type="InterPro" id="IPR017452">
    <property type="entry name" value="GPCR_Rhodpsn_7TM"/>
</dbReference>
<comment type="similarity">
    <text evidence="2 11">Belongs to the G-protein coupled receptor 1 family.</text>
</comment>
<dbReference type="SUPFAM" id="SSF81321">
    <property type="entry name" value="Family A G protein-coupled receptor-like"/>
    <property type="match status" value="1"/>
</dbReference>
<dbReference type="Pfam" id="PF00001">
    <property type="entry name" value="7tm_1"/>
    <property type="match status" value="1"/>
</dbReference>
<feature type="domain" description="G-protein coupled receptors family 1 profile" evidence="14">
    <location>
        <begin position="58"/>
        <end position="319"/>
    </location>
</feature>
<reference evidence="17" key="2">
    <citation type="journal article" date="2008" name="Insect Biochem. Mol. Biol.">
        <title>The genome of a lepidopteran model insect, the silkworm Bombyx mori.</title>
        <authorList>
            <consortium name="International Silkworm Genome Consortium"/>
        </authorList>
    </citation>
    <scope>NUCLEOTIDE SEQUENCE [LARGE SCALE GENOMIC DNA]</scope>
    <source>
        <strain evidence="17">p50T</strain>
    </source>
</reference>
<dbReference type="EMBL" id="AF403542">
    <property type="protein sequence ID" value="AAL95712.1"/>
    <property type="molecule type" value="mRNA"/>
</dbReference>
<feature type="transmembrane region" description="Helical" evidence="13">
    <location>
        <begin position="78"/>
        <end position="99"/>
    </location>
</feature>
<evidence type="ECO:0000256" key="1">
    <source>
        <dbReference type="ARBA" id="ARBA00004651"/>
    </source>
</evidence>
<evidence type="ECO:0000256" key="11">
    <source>
        <dbReference type="RuleBase" id="RU000688"/>
    </source>
</evidence>
<feature type="transmembrane region" description="Helical" evidence="13">
    <location>
        <begin position="206"/>
        <end position="236"/>
    </location>
</feature>
<keyword evidence="10 11" id="KW-0807">Transducer</keyword>
<dbReference type="GO" id="GO:0042277">
    <property type="term" value="F:peptide binding"/>
    <property type="evidence" value="ECO:0007669"/>
    <property type="project" value="TreeGrafter"/>
</dbReference>
<feature type="transmembrane region" description="Helical" evidence="13">
    <location>
        <begin position="45"/>
        <end position="66"/>
    </location>
</feature>
<dbReference type="HOGENOM" id="CLU_009579_15_2_1"/>
<evidence type="ECO:0000256" key="8">
    <source>
        <dbReference type="ARBA" id="ARBA00023157"/>
    </source>
</evidence>
<dbReference type="PANTHER" id="PTHR24241:SF59">
    <property type="entry name" value="ADIPOKINETIC HORMONE RECEPTOR, ISOFORM C"/>
    <property type="match status" value="1"/>
</dbReference>
<evidence type="ECO:0000256" key="5">
    <source>
        <dbReference type="ARBA" id="ARBA00022989"/>
    </source>
</evidence>